<keyword evidence="3" id="KW-1185">Reference proteome</keyword>
<comment type="caution">
    <text evidence="2">The sequence shown here is derived from an EMBL/GenBank/DDBJ whole genome shotgun (WGS) entry which is preliminary data.</text>
</comment>
<dbReference type="AlphaFoldDB" id="A0A6N9NK72"/>
<accession>A0A6N9NK72</accession>
<dbReference type="Pfam" id="PF19545">
    <property type="entry name" value="DUF6069"/>
    <property type="match status" value="1"/>
</dbReference>
<feature type="transmembrane region" description="Helical" evidence="1">
    <location>
        <begin position="12"/>
        <end position="36"/>
    </location>
</feature>
<evidence type="ECO:0000313" key="3">
    <source>
        <dbReference type="Proteomes" id="UP000470771"/>
    </source>
</evidence>
<feature type="transmembrane region" description="Helical" evidence="1">
    <location>
        <begin position="48"/>
        <end position="70"/>
    </location>
</feature>
<sequence>MKTEAKFLKNTLSDNITTGLIAGIVAALVNVLYFFAYNQFSGFHEPLINIYMVMLASLIPGIFSGILYFIMDRYIQKDTMKGFSVVVILTTLLSLVAPYTVSTTESVNSAEGLFLLTIPMHLIVGLTIIFVMGARGK</sequence>
<evidence type="ECO:0000256" key="1">
    <source>
        <dbReference type="SAM" id="Phobius"/>
    </source>
</evidence>
<dbReference type="InterPro" id="IPR045713">
    <property type="entry name" value="DUF6069"/>
</dbReference>
<feature type="transmembrane region" description="Helical" evidence="1">
    <location>
        <begin position="82"/>
        <end position="101"/>
    </location>
</feature>
<feature type="transmembrane region" description="Helical" evidence="1">
    <location>
        <begin position="113"/>
        <end position="134"/>
    </location>
</feature>
<evidence type="ECO:0000313" key="2">
    <source>
        <dbReference type="EMBL" id="NBG67098.1"/>
    </source>
</evidence>
<keyword evidence="1" id="KW-0812">Transmembrane</keyword>
<dbReference type="RefSeq" id="WP_160634046.1">
    <property type="nucleotide sequence ID" value="NZ_WWNE01000012.1"/>
</dbReference>
<keyword evidence="1" id="KW-1133">Transmembrane helix</keyword>
<organism evidence="2 3">
    <name type="scientific">Acidiluteibacter ferrifornacis</name>
    <dbReference type="NCBI Taxonomy" id="2692424"/>
    <lineage>
        <taxon>Bacteria</taxon>
        <taxon>Pseudomonadati</taxon>
        <taxon>Bacteroidota</taxon>
        <taxon>Flavobacteriia</taxon>
        <taxon>Flavobacteriales</taxon>
        <taxon>Cryomorphaceae</taxon>
        <taxon>Acidiluteibacter</taxon>
    </lineage>
</organism>
<dbReference type="Proteomes" id="UP000470771">
    <property type="component" value="Unassembled WGS sequence"/>
</dbReference>
<name>A0A6N9NK72_9FLAO</name>
<keyword evidence="1" id="KW-0472">Membrane</keyword>
<gene>
    <name evidence="2" type="ORF">GQN54_13295</name>
</gene>
<proteinExistence type="predicted"/>
<protein>
    <submittedName>
        <fullName evidence="2">Uncharacterized protein</fullName>
    </submittedName>
</protein>
<reference evidence="2 3" key="1">
    <citation type="submission" date="2019-12" db="EMBL/GenBank/DDBJ databases">
        <authorList>
            <person name="Zhao J."/>
        </authorList>
    </citation>
    <scope>NUCLEOTIDE SEQUENCE [LARGE SCALE GENOMIC DNA]</scope>
    <source>
        <strain evidence="2 3">S-15</strain>
    </source>
</reference>
<dbReference type="EMBL" id="WWNE01000012">
    <property type="protein sequence ID" value="NBG67098.1"/>
    <property type="molecule type" value="Genomic_DNA"/>
</dbReference>